<sequence length="591" mass="59955">MTTMSPQEPQQPSTRRGGILKSGFTSLGARTASVNDLRVQGAAACILQLVVTIACPIVWYILVTGKDSRLLPVPIVSWEVTVAAAILGVVGFVFPRSLLLGLHAAMAVALAAALGAFHTQVYLLLADRCDRLPASFSGCSTCPCAQQAAGSCSRAQLDAEDCSGCKAWPSDVCSGVTKSGLPFLGLIQLVFVALPALFSLMLLVRLEKESTDLANRLMHARTVITGQLERLEAGRPADVEPGLLRQLLATLVQQGGPLDRAVARSCAMMLDGQGRAGAGAGGGAGGGGGGGGAAGVRDVETGGAPGASPGVMDGPRFALPSAALKKGDGGSLKLKSALRKTSAWDAPAPSGTPAYGEEADDEKAGGGDGGGLKSNPGAAAAMAALRQTGGPQVAGGGGAAGGGTAVEAVKEAQARETREKANLWAGLDSSSESTPRQKDTQRGGVTDASVFLEDPVVPAALPLGSRMLPPGATEELAVTSFDEATDGEGGWTSGQEPQTKKKTKKKKKKKSASGDGDGAAEEGAEDEDKPKKRKKKKKAAKEAEEAETEVAAVAEGGESGAEENGGVAAVDVKKKKKKKKKLLGASEGETT</sequence>
<feature type="compositionally biased region" description="Basic and acidic residues" evidence="1">
    <location>
        <begin position="408"/>
        <end position="421"/>
    </location>
</feature>
<dbReference type="AlphaFoldDB" id="A0AAD3E5V4"/>
<evidence type="ECO:0000313" key="4">
    <source>
        <dbReference type="Proteomes" id="UP001054857"/>
    </source>
</evidence>
<keyword evidence="2" id="KW-0472">Membrane</keyword>
<accession>A0AAD3E5V4</accession>
<gene>
    <name evidence="3" type="ORF">Agub_g14624</name>
</gene>
<evidence type="ECO:0000313" key="3">
    <source>
        <dbReference type="EMBL" id="GFR52111.1"/>
    </source>
</evidence>
<organism evidence="3 4">
    <name type="scientific">Astrephomene gubernaculifera</name>
    <dbReference type="NCBI Taxonomy" id="47775"/>
    <lineage>
        <taxon>Eukaryota</taxon>
        <taxon>Viridiplantae</taxon>
        <taxon>Chlorophyta</taxon>
        <taxon>core chlorophytes</taxon>
        <taxon>Chlorophyceae</taxon>
        <taxon>CS clade</taxon>
        <taxon>Chlamydomonadales</taxon>
        <taxon>Astrephomenaceae</taxon>
        <taxon>Astrephomene</taxon>
    </lineage>
</organism>
<name>A0AAD3E5V4_9CHLO</name>
<proteinExistence type="predicted"/>
<keyword evidence="2" id="KW-1133">Transmembrane helix</keyword>
<feature type="compositionally biased region" description="Acidic residues" evidence="1">
    <location>
        <begin position="518"/>
        <end position="527"/>
    </location>
</feature>
<feature type="transmembrane region" description="Helical" evidence="2">
    <location>
        <begin position="41"/>
        <end position="63"/>
    </location>
</feature>
<feature type="region of interest" description="Disordered" evidence="1">
    <location>
        <begin position="339"/>
        <end position="591"/>
    </location>
</feature>
<evidence type="ECO:0000256" key="1">
    <source>
        <dbReference type="SAM" id="MobiDB-lite"/>
    </source>
</evidence>
<protein>
    <submittedName>
        <fullName evidence="3">Uncharacterized protein</fullName>
    </submittedName>
</protein>
<feature type="transmembrane region" description="Helical" evidence="2">
    <location>
        <begin position="100"/>
        <end position="125"/>
    </location>
</feature>
<feature type="non-terminal residue" evidence="3">
    <location>
        <position position="591"/>
    </location>
</feature>
<feature type="transmembrane region" description="Helical" evidence="2">
    <location>
        <begin position="183"/>
        <end position="204"/>
    </location>
</feature>
<keyword evidence="4" id="KW-1185">Reference proteome</keyword>
<feature type="compositionally biased region" description="Basic residues" evidence="1">
    <location>
        <begin position="500"/>
        <end position="511"/>
    </location>
</feature>
<feature type="transmembrane region" description="Helical" evidence="2">
    <location>
        <begin position="75"/>
        <end position="94"/>
    </location>
</feature>
<reference evidence="3 4" key="1">
    <citation type="journal article" date="2021" name="Sci. Rep.">
        <title>Genome sequencing of the multicellular alga Astrephomene provides insights into convergent evolution of germ-soma differentiation.</title>
        <authorList>
            <person name="Yamashita S."/>
            <person name="Yamamoto K."/>
            <person name="Matsuzaki R."/>
            <person name="Suzuki S."/>
            <person name="Yamaguchi H."/>
            <person name="Hirooka S."/>
            <person name="Minakuchi Y."/>
            <person name="Miyagishima S."/>
            <person name="Kawachi M."/>
            <person name="Toyoda A."/>
            <person name="Nozaki H."/>
        </authorList>
    </citation>
    <scope>NUCLEOTIDE SEQUENCE [LARGE SCALE GENOMIC DNA]</scope>
    <source>
        <strain evidence="3 4">NIES-4017</strain>
    </source>
</reference>
<comment type="caution">
    <text evidence="3">The sequence shown here is derived from an EMBL/GenBank/DDBJ whole genome shotgun (WGS) entry which is preliminary data.</text>
</comment>
<feature type="compositionally biased region" description="Gly residues" evidence="1">
    <location>
        <begin position="392"/>
        <end position="404"/>
    </location>
</feature>
<dbReference type="EMBL" id="BMAR01000058">
    <property type="protein sequence ID" value="GFR52111.1"/>
    <property type="molecule type" value="Genomic_DNA"/>
</dbReference>
<feature type="compositionally biased region" description="Gly residues" evidence="1">
    <location>
        <begin position="277"/>
        <end position="294"/>
    </location>
</feature>
<keyword evidence="2" id="KW-0812">Transmembrane</keyword>
<feature type="compositionally biased region" description="Low complexity" evidence="1">
    <location>
        <begin position="549"/>
        <end position="570"/>
    </location>
</feature>
<feature type="region of interest" description="Disordered" evidence="1">
    <location>
        <begin position="277"/>
        <end position="314"/>
    </location>
</feature>
<dbReference type="Proteomes" id="UP001054857">
    <property type="component" value="Unassembled WGS sequence"/>
</dbReference>
<feature type="compositionally biased region" description="Basic residues" evidence="1">
    <location>
        <begin position="573"/>
        <end position="582"/>
    </location>
</feature>
<evidence type="ECO:0000256" key="2">
    <source>
        <dbReference type="SAM" id="Phobius"/>
    </source>
</evidence>